<organism evidence="2 3">
    <name type="scientific">Halopseudomonas sabulinigri</name>
    <dbReference type="NCBI Taxonomy" id="472181"/>
    <lineage>
        <taxon>Bacteria</taxon>
        <taxon>Pseudomonadati</taxon>
        <taxon>Pseudomonadota</taxon>
        <taxon>Gammaproteobacteria</taxon>
        <taxon>Pseudomonadales</taxon>
        <taxon>Pseudomonadaceae</taxon>
        <taxon>Halopseudomonas</taxon>
    </lineage>
</organism>
<dbReference type="RefSeq" id="WP_092288081.1">
    <property type="nucleotide sequence ID" value="NZ_LT629763.1"/>
</dbReference>
<dbReference type="Proteomes" id="UP000243413">
    <property type="component" value="Chromosome I"/>
</dbReference>
<feature type="region of interest" description="Disordered" evidence="1">
    <location>
        <begin position="238"/>
        <end position="267"/>
    </location>
</feature>
<gene>
    <name evidence="2" type="ORF">SAMN05216271_3477</name>
</gene>
<proteinExistence type="predicted"/>
<dbReference type="Pfam" id="PF07793">
    <property type="entry name" value="DUF1631"/>
    <property type="match status" value="1"/>
</dbReference>
<dbReference type="InterPro" id="IPR012434">
    <property type="entry name" value="DUF1631"/>
</dbReference>
<sequence>MSQDPKVVSIKPNLASRNMQSAGTGSSSLPAPLISVRDHLQQYLSTAFNVLFDNADDNLFEMADRATSNADQTLFFEAMRTVRLQRGSILKSIGASLHQVTEQMNGEAPAAAAAYSSFELDSLTLVQPDELEQSVALDGMISRVNNRNQQALMHLAMRTNSLVKNLVDERNNPLAPAALADYFADALKPLALEIKVRLIIFKLFERYVFNGIDAEYEALNTLLVNAGVMPDLRLAQVTPSRRRSPPAGAGNGAAAESSPGNRQSSADQQEVLSMFSELIGNWRHASGDMALSGLSGSAARTMPSDELLQVLADIPLDELPDRAADSPADMRQRIQRALQAQRQSVGAAEQKVVGRVDDDVISLVSMLFDFILEDPALPAAVKAMIGRLQLPVLRVAIADKSFFSRGAHPARRLLNELARATMGWNDHDDLRRDQLHGLLESIVERLLAVSEPQDALFETLHAELTDFQRNEQRRSDRIEQRTRDAEEGRARMQAARSHVAKAVNGLLVGRTLPVTLVDLLRDTWSQVLHMVCLREGVDSAAWDQAIRAAQQMIDSVEPVPAGELRYRADSNEQVLEALRRGLELLGLDASAVAVQVARLAQPQALALAKAQEAAARKVREAQAARLAAEAAQAKASGAAETVAETERAAEQPLPVAEAAVPQPEQAQTAEVVMPVVEPIEQVHVEAPVLQAEEESEPLAETVDDLPSVGAMRWIESLRAGCWFRLGATEGQPEQRCKLAAIISFSGKYIFVNRGGMKVAEFGKNELAQHFEQGLITLLDENQLFDRALESVIGNLRRLQSAKP</sequence>
<reference evidence="3" key="1">
    <citation type="submission" date="2016-10" db="EMBL/GenBank/DDBJ databases">
        <authorList>
            <person name="Varghese N."/>
            <person name="Submissions S."/>
        </authorList>
    </citation>
    <scope>NUCLEOTIDE SEQUENCE [LARGE SCALE GENOMIC DNA]</scope>
    <source>
        <strain evidence="3">JCM 14963</strain>
    </source>
</reference>
<feature type="compositionally biased region" description="Low complexity" evidence="1">
    <location>
        <begin position="245"/>
        <end position="260"/>
    </location>
</feature>
<evidence type="ECO:0000256" key="1">
    <source>
        <dbReference type="SAM" id="MobiDB-lite"/>
    </source>
</evidence>
<dbReference type="EMBL" id="LT629763">
    <property type="protein sequence ID" value="SDT05952.1"/>
    <property type="molecule type" value="Genomic_DNA"/>
</dbReference>
<feature type="region of interest" description="Disordered" evidence="1">
    <location>
        <begin position="1"/>
        <end position="27"/>
    </location>
</feature>
<dbReference type="STRING" id="472181.SAMN05216271_3477"/>
<evidence type="ECO:0000313" key="3">
    <source>
        <dbReference type="Proteomes" id="UP000243413"/>
    </source>
</evidence>
<protein>
    <recommendedName>
        <fullName evidence="4">DUF1631 domain-containing protein</fullName>
    </recommendedName>
</protein>
<accession>A0A1H1X9Q1</accession>
<evidence type="ECO:0000313" key="2">
    <source>
        <dbReference type="EMBL" id="SDT05952.1"/>
    </source>
</evidence>
<feature type="compositionally biased region" description="Polar residues" evidence="1">
    <location>
        <begin position="15"/>
        <end position="27"/>
    </location>
</feature>
<dbReference type="OrthoDB" id="6188167at2"/>
<evidence type="ECO:0008006" key="4">
    <source>
        <dbReference type="Google" id="ProtNLM"/>
    </source>
</evidence>
<dbReference type="AlphaFoldDB" id="A0A1H1X9Q1"/>
<name>A0A1H1X9Q1_9GAMM</name>